<protein>
    <recommendedName>
        <fullName evidence="1">CYTH domain-containing protein</fullName>
    </recommendedName>
</protein>
<dbReference type="Gene3D" id="2.40.320.10">
    <property type="entry name" value="Hypothetical Protein Pfu-838710-001"/>
    <property type="match status" value="1"/>
</dbReference>
<dbReference type="SUPFAM" id="SSF55154">
    <property type="entry name" value="CYTH-like phosphatases"/>
    <property type="match status" value="1"/>
</dbReference>
<organism evidence="2 3">
    <name type="scientific">Candidatus Woesebacteria bacterium RIFCSPLOWO2_01_FULL_39_14</name>
    <dbReference type="NCBI Taxonomy" id="1802518"/>
    <lineage>
        <taxon>Bacteria</taxon>
        <taxon>Candidatus Woeseibacteriota</taxon>
    </lineage>
</organism>
<sequence>MREIEVKFKIKNYNIVRDRVRASGAKFWGKFKQSDVFYDTKENKLKSEKSILRLRKSNSKTFLTYKDDLVINKKFREAREIEIQIDSFKKTEIILKLLGLNRVFHFIKYRETWKQGNVEINLDKIKDLGNFLELEGPKLDIDQIIKRLRLEKLKRITKHYGQLLEKF</sequence>
<dbReference type="CDD" id="cd07890">
    <property type="entry name" value="CYTH-like_AC_IV-like"/>
    <property type="match status" value="1"/>
</dbReference>
<evidence type="ECO:0000313" key="3">
    <source>
        <dbReference type="Proteomes" id="UP000177060"/>
    </source>
</evidence>
<name>A0A1F8BKB5_9BACT</name>
<dbReference type="PANTHER" id="PTHR21028">
    <property type="entry name" value="SI:CH211-156B7.4"/>
    <property type="match status" value="1"/>
</dbReference>
<accession>A0A1F8BKB5</accession>
<dbReference type="PROSITE" id="PS51707">
    <property type="entry name" value="CYTH"/>
    <property type="match status" value="1"/>
</dbReference>
<proteinExistence type="predicted"/>
<dbReference type="EMBL" id="MGHE01000010">
    <property type="protein sequence ID" value="OGM64507.1"/>
    <property type="molecule type" value="Genomic_DNA"/>
</dbReference>
<dbReference type="InterPro" id="IPR008173">
    <property type="entry name" value="Adenylyl_cyclase_CyaB"/>
</dbReference>
<dbReference type="SMART" id="SM01118">
    <property type="entry name" value="CYTH"/>
    <property type="match status" value="1"/>
</dbReference>
<dbReference type="PANTHER" id="PTHR21028:SF2">
    <property type="entry name" value="CYTH DOMAIN-CONTAINING PROTEIN"/>
    <property type="match status" value="1"/>
</dbReference>
<dbReference type="InterPro" id="IPR033469">
    <property type="entry name" value="CYTH-like_dom_sf"/>
</dbReference>
<dbReference type="NCBIfam" id="TIGR00318">
    <property type="entry name" value="cyaB"/>
    <property type="match status" value="1"/>
</dbReference>
<gene>
    <name evidence="2" type="ORF">A3A52_02915</name>
</gene>
<comment type="caution">
    <text evidence="2">The sequence shown here is derived from an EMBL/GenBank/DDBJ whole genome shotgun (WGS) entry which is preliminary data.</text>
</comment>
<dbReference type="AlphaFoldDB" id="A0A1F8BKB5"/>
<reference evidence="2 3" key="1">
    <citation type="journal article" date="2016" name="Nat. Commun.">
        <title>Thousands of microbial genomes shed light on interconnected biogeochemical processes in an aquifer system.</title>
        <authorList>
            <person name="Anantharaman K."/>
            <person name="Brown C.T."/>
            <person name="Hug L.A."/>
            <person name="Sharon I."/>
            <person name="Castelle C.J."/>
            <person name="Probst A.J."/>
            <person name="Thomas B.C."/>
            <person name="Singh A."/>
            <person name="Wilkins M.J."/>
            <person name="Karaoz U."/>
            <person name="Brodie E.L."/>
            <person name="Williams K.H."/>
            <person name="Hubbard S.S."/>
            <person name="Banfield J.F."/>
        </authorList>
    </citation>
    <scope>NUCLEOTIDE SEQUENCE [LARGE SCALE GENOMIC DNA]</scope>
</reference>
<evidence type="ECO:0000313" key="2">
    <source>
        <dbReference type="EMBL" id="OGM64507.1"/>
    </source>
</evidence>
<evidence type="ECO:0000259" key="1">
    <source>
        <dbReference type="PROSITE" id="PS51707"/>
    </source>
</evidence>
<dbReference type="Pfam" id="PF01928">
    <property type="entry name" value="CYTH"/>
    <property type="match status" value="1"/>
</dbReference>
<dbReference type="Proteomes" id="UP000177060">
    <property type="component" value="Unassembled WGS sequence"/>
</dbReference>
<feature type="domain" description="CYTH" evidence="1">
    <location>
        <begin position="1"/>
        <end position="166"/>
    </location>
</feature>
<dbReference type="InterPro" id="IPR023577">
    <property type="entry name" value="CYTH_domain"/>
</dbReference>